<evidence type="ECO:0000313" key="1">
    <source>
        <dbReference type="EMBL" id="KAI3741401.1"/>
    </source>
</evidence>
<protein>
    <submittedName>
        <fullName evidence="1">Uncharacterized protein</fullName>
    </submittedName>
</protein>
<name>A0ACB9D4V1_9ASTR</name>
<dbReference type="EMBL" id="CM042037">
    <property type="protein sequence ID" value="KAI3741401.1"/>
    <property type="molecule type" value="Genomic_DNA"/>
</dbReference>
<evidence type="ECO:0000313" key="2">
    <source>
        <dbReference type="Proteomes" id="UP001056120"/>
    </source>
</evidence>
<sequence length="141" mass="16094">MEEISKLQYEAHEIPQRLRESCKAVNEEIFSIFQSLVADDKCTASKLFSRTSEFVTFLMSTFEANVSVAMDGFTRKNEGNKSSSSISSRKTKDEYKVDAWTKLSTGYYMPILILFIILVLSMLSLIPFIQVYHILILCLAL</sequence>
<proteinExistence type="predicted"/>
<reference evidence="1 2" key="2">
    <citation type="journal article" date="2022" name="Mol. Ecol. Resour.">
        <title>The genomes of chicory, endive, great burdock and yacon provide insights into Asteraceae paleo-polyploidization history and plant inulin production.</title>
        <authorList>
            <person name="Fan W."/>
            <person name="Wang S."/>
            <person name="Wang H."/>
            <person name="Wang A."/>
            <person name="Jiang F."/>
            <person name="Liu H."/>
            <person name="Zhao H."/>
            <person name="Xu D."/>
            <person name="Zhang Y."/>
        </authorList>
    </citation>
    <scope>NUCLEOTIDE SEQUENCE [LARGE SCALE GENOMIC DNA]</scope>
    <source>
        <strain evidence="2">cv. Yunnan</strain>
        <tissue evidence="1">Leaves</tissue>
    </source>
</reference>
<keyword evidence="2" id="KW-1185">Reference proteome</keyword>
<reference evidence="2" key="1">
    <citation type="journal article" date="2022" name="Mol. Ecol. Resour.">
        <title>The genomes of chicory, endive, great burdock and yacon provide insights into Asteraceae palaeo-polyploidization history and plant inulin production.</title>
        <authorList>
            <person name="Fan W."/>
            <person name="Wang S."/>
            <person name="Wang H."/>
            <person name="Wang A."/>
            <person name="Jiang F."/>
            <person name="Liu H."/>
            <person name="Zhao H."/>
            <person name="Xu D."/>
            <person name="Zhang Y."/>
        </authorList>
    </citation>
    <scope>NUCLEOTIDE SEQUENCE [LARGE SCALE GENOMIC DNA]</scope>
    <source>
        <strain evidence="2">cv. Yunnan</strain>
    </source>
</reference>
<dbReference type="Proteomes" id="UP001056120">
    <property type="component" value="Linkage Group LG20"/>
</dbReference>
<gene>
    <name evidence="1" type="ORF">L1987_59073</name>
</gene>
<organism evidence="1 2">
    <name type="scientific">Smallanthus sonchifolius</name>
    <dbReference type="NCBI Taxonomy" id="185202"/>
    <lineage>
        <taxon>Eukaryota</taxon>
        <taxon>Viridiplantae</taxon>
        <taxon>Streptophyta</taxon>
        <taxon>Embryophyta</taxon>
        <taxon>Tracheophyta</taxon>
        <taxon>Spermatophyta</taxon>
        <taxon>Magnoliopsida</taxon>
        <taxon>eudicotyledons</taxon>
        <taxon>Gunneridae</taxon>
        <taxon>Pentapetalae</taxon>
        <taxon>asterids</taxon>
        <taxon>campanulids</taxon>
        <taxon>Asterales</taxon>
        <taxon>Asteraceae</taxon>
        <taxon>Asteroideae</taxon>
        <taxon>Heliantheae alliance</taxon>
        <taxon>Millerieae</taxon>
        <taxon>Smallanthus</taxon>
    </lineage>
</organism>
<accession>A0ACB9D4V1</accession>
<comment type="caution">
    <text evidence="1">The sequence shown here is derived from an EMBL/GenBank/DDBJ whole genome shotgun (WGS) entry which is preliminary data.</text>
</comment>